<feature type="compositionally biased region" description="Basic and acidic residues" evidence="1">
    <location>
        <begin position="32"/>
        <end position="54"/>
    </location>
</feature>
<organism evidence="2 3">
    <name type="scientific">Apatococcus fuscideae</name>
    <dbReference type="NCBI Taxonomy" id="2026836"/>
    <lineage>
        <taxon>Eukaryota</taxon>
        <taxon>Viridiplantae</taxon>
        <taxon>Chlorophyta</taxon>
        <taxon>core chlorophytes</taxon>
        <taxon>Trebouxiophyceae</taxon>
        <taxon>Chlorellales</taxon>
        <taxon>Chlorellaceae</taxon>
        <taxon>Apatococcus</taxon>
    </lineage>
</organism>
<name>A0AAW1SBT4_9CHLO</name>
<reference evidence="2 3" key="1">
    <citation type="journal article" date="2024" name="Nat. Commun.">
        <title>Phylogenomics reveals the evolutionary origins of lichenization in chlorophyte algae.</title>
        <authorList>
            <person name="Puginier C."/>
            <person name="Libourel C."/>
            <person name="Otte J."/>
            <person name="Skaloud P."/>
            <person name="Haon M."/>
            <person name="Grisel S."/>
            <person name="Petersen M."/>
            <person name="Berrin J.G."/>
            <person name="Delaux P.M."/>
            <person name="Dal Grande F."/>
            <person name="Keller J."/>
        </authorList>
    </citation>
    <scope>NUCLEOTIDE SEQUENCE [LARGE SCALE GENOMIC DNA]</scope>
    <source>
        <strain evidence="2 3">SAG 2523</strain>
    </source>
</reference>
<sequence length="109" mass="12342">MSNPIQKGVDRKTPGQDRTIRSRVGLTEDPVPEGKHIKEPELHGKMEPVKHDGDSPPLTELSKEDLKEHKKELKQSHDQTDNMPAKSHKLQPHNDNISNMSSMHNQKGQ</sequence>
<evidence type="ECO:0000256" key="1">
    <source>
        <dbReference type="SAM" id="MobiDB-lite"/>
    </source>
</evidence>
<evidence type="ECO:0000313" key="2">
    <source>
        <dbReference type="EMBL" id="KAK9843580.1"/>
    </source>
</evidence>
<proteinExistence type="predicted"/>
<comment type="caution">
    <text evidence="2">The sequence shown here is derived from an EMBL/GenBank/DDBJ whole genome shotgun (WGS) entry which is preliminary data.</text>
</comment>
<feature type="compositionally biased region" description="Polar residues" evidence="1">
    <location>
        <begin position="93"/>
        <end position="109"/>
    </location>
</feature>
<gene>
    <name evidence="2" type="ORF">WJX84_011536</name>
</gene>
<feature type="compositionally biased region" description="Basic and acidic residues" evidence="1">
    <location>
        <begin position="8"/>
        <end position="20"/>
    </location>
</feature>
<dbReference type="Proteomes" id="UP001485043">
    <property type="component" value="Unassembled WGS sequence"/>
</dbReference>
<protein>
    <submittedName>
        <fullName evidence="2">Uncharacterized protein</fullName>
    </submittedName>
</protein>
<dbReference type="EMBL" id="JALJOV010001687">
    <property type="protein sequence ID" value="KAK9843580.1"/>
    <property type="molecule type" value="Genomic_DNA"/>
</dbReference>
<dbReference type="AlphaFoldDB" id="A0AAW1SBT4"/>
<keyword evidence="3" id="KW-1185">Reference proteome</keyword>
<evidence type="ECO:0000313" key="3">
    <source>
        <dbReference type="Proteomes" id="UP001485043"/>
    </source>
</evidence>
<feature type="region of interest" description="Disordered" evidence="1">
    <location>
        <begin position="1"/>
        <end position="109"/>
    </location>
</feature>
<accession>A0AAW1SBT4</accession>
<feature type="compositionally biased region" description="Basic and acidic residues" evidence="1">
    <location>
        <begin position="61"/>
        <end position="80"/>
    </location>
</feature>